<organism evidence="1">
    <name type="scientific">marine sediment metagenome</name>
    <dbReference type="NCBI Taxonomy" id="412755"/>
    <lineage>
        <taxon>unclassified sequences</taxon>
        <taxon>metagenomes</taxon>
        <taxon>ecological metagenomes</taxon>
    </lineage>
</organism>
<protein>
    <submittedName>
        <fullName evidence="1">Uncharacterized protein</fullName>
    </submittedName>
</protein>
<dbReference type="EMBL" id="LAZR01049417">
    <property type="protein sequence ID" value="KKK89694.1"/>
    <property type="molecule type" value="Genomic_DNA"/>
</dbReference>
<sequence>KQQDHSELEEIDLELFYKKAMED</sequence>
<evidence type="ECO:0000313" key="1">
    <source>
        <dbReference type="EMBL" id="KKK89694.1"/>
    </source>
</evidence>
<gene>
    <name evidence="1" type="ORF">LCGC14_2730550</name>
</gene>
<name>A0A0F9BGF0_9ZZZZ</name>
<comment type="caution">
    <text evidence="1">The sequence shown here is derived from an EMBL/GenBank/DDBJ whole genome shotgun (WGS) entry which is preliminary data.</text>
</comment>
<accession>A0A0F9BGF0</accession>
<proteinExistence type="predicted"/>
<feature type="non-terminal residue" evidence="1">
    <location>
        <position position="1"/>
    </location>
</feature>
<reference evidence="1" key="1">
    <citation type="journal article" date="2015" name="Nature">
        <title>Complex archaea that bridge the gap between prokaryotes and eukaryotes.</title>
        <authorList>
            <person name="Spang A."/>
            <person name="Saw J.H."/>
            <person name="Jorgensen S.L."/>
            <person name="Zaremba-Niedzwiedzka K."/>
            <person name="Martijn J."/>
            <person name="Lind A.E."/>
            <person name="van Eijk R."/>
            <person name="Schleper C."/>
            <person name="Guy L."/>
            <person name="Ettema T.J."/>
        </authorList>
    </citation>
    <scope>NUCLEOTIDE SEQUENCE</scope>
</reference>
<dbReference type="AlphaFoldDB" id="A0A0F9BGF0"/>